<sequence length="202" mass="22951">MPRINNMKSNLSFLIAICSILLLTNCKSTANIAIHQNKKKVSIKKNDQIVSITKSPFSFYFNINKYTKTSPIVAKLAAFSNKNDLDALKVGLDVSQTECFALGDALALRPITGYDALFILDYGFHALYYENSLDKSVELIYEKDDFANVAFHINQLFTNGEYIPFEAYKLPKIYIALFIDTNTNNTIDEEELTKFTIQFINK</sequence>
<keyword evidence="3" id="KW-1185">Reference proteome</keyword>
<dbReference type="KEGG" id="fbe:FF125_12735"/>
<feature type="chain" id="PRO_5023014704" description="EF-hand domain-containing protein" evidence="1">
    <location>
        <begin position="31"/>
        <end position="202"/>
    </location>
</feature>
<dbReference type="EMBL" id="CP040749">
    <property type="protein sequence ID" value="QCX39260.1"/>
    <property type="molecule type" value="Genomic_DNA"/>
</dbReference>
<dbReference type="RefSeq" id="WP_138950122.1">
    <property type="nucleotide sequence ID" value="NZ_CP040749.1"/>
</dbReference>
<evidence type="ECO:0000313" key="3">
    <source>
        <dbReference type="Proteomes" id="UP000306229"/>
    </source>
</evidence>
<dbReference type="PROSITE" id="PS00018">
    <property type="entry name" value="EF_HAND_1"/>
    <property type="match status" value="1"/>
</dbReference>
<protein>
    <recommendedName>
        <fullName evidence="4">EF-hand domain-containing protein</fullName>
    </recommendedName>
</protein>
<dbReference type="InterPro" id="IPR018247">
    <property type="entry name" value="EF_Hand_1_Ca_BS"/>
</dbReference>
<name>A0A5B7TSF4_9FLAO</name>
<gene>
    <name evidence="2" type="ORF">FF125_12735</name>
</gene>
<organism evidence="2 3">
    <name type="scientific">Aureibaculum algae</name>
    <dbReference type="NCBI Taxonomy" id="2584122"/>
    <lineage>
        <taxon>Bacteria</taxon>
        <taxon>Pseudomonadati</taxon>
        <taxon>Bacteroidota</taxon>
        <taxon>Flavobacteriia</taxon>
        <taxon>Flavobacteriales</taxon>
        <taxon>Flavobacteriaceae</taxon>
        <taxon>Aureibaculum</taxon>
    </lineage>
</organism>
<accession>A0A5B7TSF4</accession>
<dbReference type="OrthoDB" id="1110047at2"/>
<evidence type="ECO:0008006" key="4">
    <source>
        <dbReference type="Google" id="ProtNLM"/>
    </source>
</evidence>
<dbReference type="AlphaFoldDB" id="A0A5B7TSF4"/>
<dbReference type="Proteomes" id="UP000306229">
    <property type="component" value="Chromosome"/>
</dbReference>
<proteinExistence type="predicted"/>
<feature type="signal peptide" evidence="1">
    <location>
        <begin position="1"/>
        <end position="30"/>
    </location>
</feature>
<keyword evidence="1" id="KW-0732">Signal</keyword>
<reference evidence="2 3" key="1">
    <citation type="submission" date="2019-05" db="EMBL/GenBank/DDBJ databases">
        <title>Algicella ahnfeltiae gen. nov., sp. nov., a novel marine bacterium of the family Flavobacteriaceae isolated from a red alga.</title>
        <authorList>
            <person name="Nedashkovskaya O.I."/>
            <person name="Kukhlevskiy A.D."/>
            <person name="Kim S.-G."/>
            <person name="Zhukova N.V."/>
            <person name="Mikhailov V.V."/>
        </authorList>
    </citation>
    <scope>NUCLEOTIDE SEQUENCE [LARGE SCALE GENOMIC DNA]</scope>
    <source>
        <strain evidence="2 3">10Alg115</strain>
    </source>
</reference>
<evidence type="ECO:0000256" key="1">
    <source>
        <dbReference type="SAM" id="SignalP"/>
    </source>
</evidence>
<evidence type="ECO:0000313" key="2">
    <source>
        <dbReference type="EMBL" id="QCX39260.1"/>
    </source>
</evidence>